<dbReference type="AlphaFoldDB" id="A0A1V2H7Y3"/>
<evidence type="ECO:0000313" key="3">
    <source>
        <dbReference type="EMBL" id="ONG58958.1"/>
    </source>
</evidence>
<reference evidence="3 4" key="1">
    <citation type="submission" date="2016-10" db="EMBL/GenBank/DDBJ databases">
        <title>Draft Genome sequence of Roseomonas sp. strain M3.</title>
        <authorList>
            <person name="Subhash Y."/>
            <person name="Lee S."/>
        </authorList>
    </citation>
    <scope>NUCLEOTIDE SEQUENCE [LARGE SCALE GENOMIC DNA]</scope>
    <source>
        <strain evidence="3 4">M3</strain>
    </source>
</reference>
<protein>
    <submittedName>
        <fullName evidence="3">Uncharacterized protein</fullName>
    </submittedName>
</protein>
<feature type="region of interest" description="Disordered" evidence="1">
    <location>
        <begin position="1"/>
        <end position="35"/>
    </location>
</feature>
<feature type="compositionally biased region" description="Low complexity" evidence="1">
    <location>
        <begin position="20"/>
        <end position="29"/>
    </location>
</feature>
<accession>A0A1V2H7Y3</accession>
<dbReference type="Proteomes" id="UP000188879">
    <property type="component" value="Unassembled WGS sequence"/>
</dbReference>
<dbReference type="RefSeq" id="WP_076955546.1">
    <property type="nucleotide sequence ID" value="NZ_MLCO01000007.1"/>
</dbReference>
<evidence type="ECO:0000256" key="2">
    <source>
        <dbReference type="SAM" id="Phobius"/>
    </source>
</evidence>
<keyword evidence="2" id="KW-0812">Transmembrane</keyword>
<feature type="transmembrane region" description="Helical" evidence="2">
    <location>
        <begin position="42"/>
        <end position="64"/>
    </location>
</feature>
<name>A0A1V2H7Y3_9PROT</name>
<keyword evidence="2" id="KW-1133">Transmembrane helix</keyword>
<evidence type="ECO:0000256" key="1">
    <source>
        <dbReference type="SAM" id="MobiDB-lite"/>
    </source>
</evidence>
<sequence length="65" mass="6967">MPDRAPSRLARWLRRRRPDAGPADPAGDAPEPEGLPRGRGPAFGILLGLGIALVFWALLAVSVLR</sequence>
<proteinExistence type="predicted"/>
<keyword evidence="2" id="KW-0472">Membrane</keyword>
<dbReference type="EMBL" id="MLCO01000007">
    <property type="protein sequence ID" value="ONG58958.1"/>
    <property type="molecule type" value="Genomic_DNA"/>
</dbReference>
<comment type="caution">
    <text evidence="3">The sequence shown here is derived from an EMBL/GenBank/DDBJ whole genome shotgun (WGS) entry which is preliminary data.</text>
</comment>
<gene>
    <name evidence="3" type="ORF">BKE38_01170</name>
</gene>
<keyword evidence="4" id="KW-1185">Reference proteome</keyword>
<evidence type="ECO:0000313" key="4">
    <source>
        <dbReference type="Proteomes" id="UP000188879"/>
    </source>
</evidence>
<organism evidence="3 4">
    <name type="scientific">Teichococcus deserti</name>
    <dbReference type="NCBI Taxonomy" id="1817963"/>
    <lineage>
        <taxon>Bacteria</taxon>
        <taxon>Pseudomonadati</taxon>
        <taxon>Pseudomonadota</taxon>
        <taxon>Alphaproteobacteria</taxon>
        <taxon>Acetobacterales</taxon>
        <taxon>Roseomonadaceae</taxon>
        <taxon>Roseomonas</taxon>
    </lineage>
</organism>